<keyword evidence="4" id="KW-1185">Reference proteome</keyword>
<proteinExistence type="inferred from homology"/>
<dbReference type="GO" id="GO:0004867">
    <property type="term" value="F:serine-type endopeptidase inhibitor activity"/>
    <property type="evidence" value="ECO:0007669"/>
    <property type="project" value="InterPro"/>
</dbReference>
<accession>A0A915HKB8</accession>
<feature type="domain" description="Serpin" evidence="3">
    <location>
        <begin position="13"/>
        <end position="308"/>
    </location>
</feature>
<dbReference type="Gene3D" id="3.30.497.10">
    <property type="entry name" value="Antithrombin, subunit I, domain 2"/>
    <property type="match status" value="2"/>
</dbReference>
<evidence type="ECO:0000313" key="5">
    <source>
        <dbReference type="WBParaSite" id="nRc.2.0.1.t02011-RA"/>
    </source>
</evidence>
<organism evidence="4 5">
    <name type="scientific">Romanomermis culicivorax</name>
    <name type="common">Nematode worm</name>
    <dbReference type="NCBI Taxonomy" id="13658"/>
    <lineage>
        <taxon>Eukaryota</taxon>
        <taxon>Metazoa</taxon>
        <taxon>Ecdysozoa</taxon>
        <taxon>Nematoda</taxon>
        <taxon>Enoplea</taxon>
        <taxon>Dorylaimia</taxon>
        <taxon>Mermithida</taxon>
        <taxon>Mermithoidea</taxon>
        <taxon>Mermithidae</taxon>
        <taxon>Romanomermis</taxon>
    </lineage>
</organism>
<dbReference type="InterPro" id="IPR042185">
    <property type="entry name" value="Serpin_sf_2"/>
</dbReference>
<dbReference type="InterPro" id="IPR023796">
    <property type="entry name" value="Serpin_dom"/>
</dbReference>
<dbReference type="WBParaSite" id="nRc.2.0.1.t02011-RA">
    <property type="protein sequence ID" value="nRc.2.0.1.t02011-RA"/>
    <property type="gene ID" value="nRc.2.0.1.g02011"/>
</dbReference>
<dbReference type="Proteomes" id="UP000887565">
    <property type="component" value="Unplaced"/>
</dbReference>
<dbReference type="PANTHER" id="PTHR11461:SF211">
    <property type="entry name" value="GH10112P-RELATED"/>
    <property type="match status" value="1"/>
</dbReference>
<evidence type="ECO:0000313" key="4">
    <source>
        <dbReference type="Proteomes" id="UP000887565"/>
    </source>
</evidence>
<dbReference type="AlphaFoldDB" id="A0A915HKB8"/>
<sequence>MSSTQTANYSFAIQLGKVLASKNDATNLFFSPASISLAIAMCHRGACGETEREMKNVLFGEGATNEQIQHWVEKALSLEAQNEYKNTTLKFANRLYTGQKYTLRKQYVRDVVDIFKSEAVTNKKIRNLVPLGSLTADVALLLINALYFKAAWFKQFADNATQKKKFEISTVEKIDLDMMQMTDGKMWFDDDEVEILEMTYAHVGASMILILPKERHGLKNLLRDLNSEKLFKWLNSMNNEKVHVEIPKFKVEQSFRLNEPLKSLGIRDAFDFGTSDFKNMVDDPKIQIKISEVLHKAFIEVGKKYLHAT</sequence>
<name>A0A915HKB8_ROMCU</name>
<dbReference type="GO" id="GO:0005615">
    <property type="term" value="C:extracellular space"/>
    <property type="evidence" value="ECO:0007669"/>
    <property type="project" value="InterPro"/>
</dbReference>
<protein>
    <submittedName>
        <fullName evidence="5">Serpin domain-containing protein</fullName>
    </submittedName>
</protein>
<dbReference type="OMA" id="AIAMCHR"/>
<evidence type="ECO:0000259" key="3">
    <source>
        <dbReference type="SMART" id="SM00093"/>
    </source>
</evidence>
<evidence type="ECO:0000256" key="1">
    <source>
        <dbReference type="ARBA" id="ARBA00009500"/>
    </source>
</evidence>
<dbReference type="InterPro" id="IPR036186">
    <property type="entry name" value="Serpin_sf"/>
</dbReference>
<reference evidence="5" key="1">
    <citation type="submission" date="2022-11" db="UniProtKB">
        <authorList>
            <consortium name="WormBaseParasite"/>
        </authorList>
    </citation>
    <scope>IDENTIFICATION</scope>
</reference>
<dbReference type="SUPFAM" id="SSF56574">
    <property type="entry name" value="Serpins"/>
    <property type="match status" value="1"/>
</dbReference>
<dbReference type="SMART" id="SM00093">
    <property type="entry name" value="SERPIN"/>
    <property type="match status" value="1"/>
</dbReference>
<dbReference type="PANTHER" id="PTHR11461">
    <property type="entry name" value="SERINE PROTEASE INHIBITOR, SERPIN"/>
    <property type="match status" value="1"/>
</dbReference>
<dbReference type="Pfam" id="PF00079">
    <property type="entry name" value="Serpin"/>
    <property type="match status" value="2"/>
</dbReference>
<dbReference type="InterPro" id="IPR000215">
    <property type="entry name" value="Serpin_fam"/>
</dbReference>
<dbReference type="InterPro" id="IPR042178">
    <property type="entry name" value="Serpin_sf_1"/>
</dbReference>
<evidence type="ECO:0000256" key="2">
    <source>
        <dbReference type="RuleBase" id="RU000411"/>
    </source>
</evidence>
<dbReference type="CDD" id="cd00172">
    <property type="entry name" value="serpin"/>
    <property type="match status" value="1"/>
</dbReference>
<dbReference type="Gene3D" id="2.30.39.10">
    <property type="entry name" value="Alpha-1-antitrypsin, domain 1"/>
    <property type="match status" value="1"/>
</dbReference>
<comment type="similarity">
    <text evidence="1 2">Belongs to the serpin family.</text>
</comment>